<evidence type="ECO:0000256" key="1">
    <source>
        <dbReference type="SAM" id="MobiDB-lite"/>
    </source>
</evidence>
<dbReference type="AlphaFoldDB" id="A0A179BCW8"/>
<protein>
    <submittedName>
        <fullName evidence="3">Uncharacterized protein</fullName>
    </submittedName>
</protein>
<keyword evidence="2" id="KW-0472">Membrane</keyword>
<organism evidence="3">
    <name type="scientific">Rhizobium leguminosarum</name>
    <dbReference type="NCBI Taxonomy" id="384"/>
    <lineage>
        <taxon>Bacteria</taxon>
        <taxon>Pseudomonadati</taxon>
        <taxon>Pseudomonadota</taxon>
        <taxon>Alphaproteobacteria</taxon>
        <taxon>Hyphomicrobiales</taxon>
        <taxon>Rhizobiaceae</taxon>
        <taxon>Rhizobium/Agrobacterium group</taxon>
        <taxon>Rhizobium</taxon>
    </lineage>
</organism>
<accession>A0A179BCW8</accession>
<reference evidence="3" key="1">
    <citation type="submission" date="2016-04" db="EMBL/GenBank/DDBJ databases">
        <title>Fast-growing isolate from the root nodules of Vavilovia formosa.</title>
        <authorList>
            <person name="Kimeklis A."/>
            <person name="Safronova V."/>
            <person name="Belimov A."/>
            <person name="Andronov E."/>
        </authorList>
    </citation>
    <scope>NUCLEOTIDE SEQUENCE [LARGE SCALE GENOMIC DNA]</scope>
    <source>
        <strain evidence="3">Vaf-46</strain>
    </source>
</reference>
<evidence type="ECO:0000313" key="3">
    <source>
        <dbReference type="EMBL" id="OAP89546.1"/>
    </source>
</evidence>
<comment type="caution">
    <text evidence="3">The sequence shown here is derived from an EMBL/GenBank/DDBJ whole genome shotgun (WGS) entry which is preliminary data.</text>
</comment>
<sequence length="142" mass="15625">MKTADDPFRLVLWLTLFPGALAVLAFLMLVCDPEQSPNPALKFFSTLRGRPARFKRYLSAVGIFGIGDFSHSLLILAATQLRTPCMGSSGPPRLPACSTSGATSSRSRRDGRHHRDPDWRRSNHIDNDAEGYLSSSLSCQAF</sequence>
<gene>
    <name evidence="3" type="ORF">A4U53_32395</name>
</gene>
<evidence type="ECO:0000256" key="2">
    <source>
        <dbReference type="SAM" id="Phobius"/>
    </source>
</evidence>
<feature type="compositionally biased region" description="Basic and acidic residues" evidence="1">
    <location>
        <begin position="113"/>
        <end position="125"/>
    </location>
</feature>
<name>A0A179BCW8_RHILE</name>
<keyword evidence="2" id="KW-1133">Transmembrane helix</keyword>
<dbReference type="EMBL" id="LWBS01000433">
    <property type="protein sequence ID" value="OAP89546.1"/>
    <property type="molecule type" value="Genomic_DNA"/>
</dbReference>
<keyword evidence="2" id="KW-0812">Transmembrane</keyword>
<feature type="transmembrane region" description="Helical" evidence="2">
    <location>
        <begin position="57"/>
        <end position="78"/>
    </location>
</feature>
<feature type="region of interest" description="Disordered" evidence="1">
    <location>
        <begin position="87"/>
        <end position="125"/>
    </location>
</feature>
<proteinExistence type="predicted"/>
<dbReference type="RefSeq" id="WP_064250244.1">
    <property type="nucleotide sequence ID" value="NZ_CAXURF020000001.1"/>
</dbReference>